<evidence type="ECO:0000256" key="5">
    <source>
        <dbReference type="ARBA" id="ARBA00023014"/>
    </source>
</evidence>
<keyword evidence="1" id="KW-0001">2Fe-2S</keyword>
<dbReference type="CDD" id="cd08878">
    <property type="entry name" value="RHO_alpha_C_DMO-like"/>
    <property type="match status" value="1"/>
</dbReference>
<dbReference type="Gene3D" id="2.102.10.10">
    <property type="entry name" value="Rieske [2Fe-2S] iron-sulphur domain"/>
    <property type="match status" value="1"/>
</dbReference>
<gene>
    <name evidence="7" type="ORF">HHL08_19760</name>
</gene>
<name>A0A7X9WYR4_9SPHN</name>
<dbReference type="InterPro" id="IPR044043">
    <property type="entry name" value="VanA_C_cat"/>
</dbReference>
<dbReference type="GO" id="GO:0051213">
    <property type="term" value="F:dioxygenase activity"/>
    <property type="evidence" value="ECO:0007669"/>
    <property type="project" value="UniProtKB-KW"/>
</dbReference>
<evidence type="ECO:0000313" key="7">
    <source>
        <dbReference type="EMBL" id="NML12344.1"/>
    </source>
</evidence>
<comment type="caution">
    <text evidence="7">The sequence shown here is derived from an EMBL/GenBank/DDBJ whole genome shotgun (WGS) entry which is preliminary data.</text>
</comment>
<dbReference type="InterPro" id="IPR036922">
    <property type="entry name" value="Rieske_2Fe-2S_sf"/>
</dbReference>
<dbReference type="GO" id="GO:0046872">
    <property type="term" value="F:metal ion binding"/>
    <property type="evidence" value="ECO:0007669"/>
    <property type="project" value="UniProtKB-KW"/>
</dbReference>
<feature type="domain" description="Rieske" evidence="6">
    <location>
        <begin position="18"/>
        <end position="119"/>
    </location>
</feature>
<evidence type="ECO:0000256" key="3">
    <source>
        <dbReference type="ARBA" id="ARBA00023002"/>
    </source>
</evidence>
<dbReference type="PROSITE" id="PS51296">
    <property type="entry name" value="RIESKE"/>
    <property type="match status" value="1"/>
</dbReference>
<keyword evidence="5" id="KW-0411">Iron-sulfur</keyword>
<dbReference type="SUPFAM" id="SSF55961">
    <property type="entry name" value="Bet v1-like"/>
    <property type="match status" value="1"/>
</dbReference>
<keyword evidence="2" id="KW-0479">Metal-binding</keyword>
<evidence type="ECO:0000256" key="2">
    <source>
        <dbReference type="ARBA" id="ARBA00022723"/>
    </source>
</evidence>
<keyword evidence="4" id="KW-0408">Iron</keyword>
<evidence type="ECO:0000259" key="6">
    <source>
        <dbReference type="PROSITE" id="PS51296"/>
    </source>
</evidence>
<dbReference type="InterPro" id="IPR017941">
    <property type="entry name" value="Rieske_2Fe-2S"/>
</dbReference>
<dbReference type="AlphaFoldDB" id="A0A7X9WYR4"/>
<dbReference type="PANTHER" id="PTHR21266:SF60">
    <property type="entry name" value="3-KETOSTEROID-9-ALPHA-MONOOXYGENASE, OXYGENASE COMPONENT"/>
    <property type="match status" value="1"/>
</dbReference>
<dbReference type="Pfam" id="PF19112">
    <property type="entry name" value="VanA_C"/>
    <property type="match status" value="1"/>
</dbReference>
<accession>A0A7X9WYR4</accession>
<organism evidence="7 8">
    <name type="scientific">Sphingobium psychrophilum</name>
    <dbReference type="NCBI Taxonomy" id="2728834"/>
    <lineage>
        <taxon>Bacteria</taxon>
        <taxon>Pseudomonadati</taxon>
        <taxon>Pseudomonadota</taxon>
        <taxon>Alphaproteobacteria</taxon>
        <taxon>Sphingomonadales</taxon>
        <taxon>Sphingomonadaceae</taxon>
        <taxon>Sphingobium</taxon>
    </lineage>
</organism>
<evidence type="ECO:0000256" key="1">
    <source>
        <dbReference type="ARBA" id="ARBA00022714"/>
    </source>
</evidence>
<sequence>MAGAGTAKAPKFLYNAWYVAGWSADLVPGARVARTFLDLPIVLFRTQGGQAAALEDRCCHRALPLSFGTVDGERIRCSYHGLEFNVEGQCEKIPAQDRIPSTACVRRFPLVERDALLWIWMGDIDLADASRIPDHPWHCDPRFTWKSHHFDVRGNWELLIENLMDLSHLPYIHARTIGGNPDLHFGVKTQAVRDGDNVRVSRYMPDSEPPPTYKAAKHFAGTIDRWQEIEFQPVLIRINTGACDAGTGAYDGARDHGFSMIGFHGITPETAATTHYFWSIATDAVAPGVPEQIFQQTADTFREDQEVLELQQLRISADPDRPLLDIASDVGSRQARQVLHRLMKAEQHDMQVAA</sequence>
<keyword evidence="8" id="KW-1185">Reference proteome</keyword>
<dbReference type="GO" id="GO:0051537">
    <property type="term" value="F:2 iron, 2 sulfur cluster binding"/>
    <property type="evidence" value="ECO:0007669"/>
    <property type="project" value="UniProtKB-KW"/>
</dbReference>
<dbReference type="SUPFAM" id="SSF50022">
    <property type="entry name" value="ISP domain"/>
    <property type="match status" value="1"/>
</dbReference>
<dbReference type="Pfam" id="PF00355">
    <property type="entry name" value="Rieske"/>
    <property type="match status" value="1"/>
</dbReference>
<dbReference type="Proteomes" id="UP000519023">
    <property type="component" value="Unassembled WGS sequence"/>
</dbReference>
<dbReference type="EMBL" id="JABBFV010000019">
    <property type="protein sequence ID" value="NML12344.1"/>
    <property type="molecule type" value="Genomic_DNA"/>
</dbReference>
<dbReference type="PANTHER" id="PTHR21266">
    <property type="entry name" value="IRON-SULFUR DOMAIN CONTAINING PROTEIN"/>
    <property type="match status" value="1"/>
</dbReference>
<evidence type="ECO:0000256" key="4">
    <source>
        <dbReference type="ARBA" id="ARBA00023004"/>
    </source>
</evidence>
<proteinExistence type="predicted"/>
<dbReference type="RefSeq" id="WP_169574743.1">
    <property type="nucleotide sequence ID" value="NZ_JABBFV010000019.1"/>
</dbReference>
<keyword evidence="3" id="KW-0560">Oxidoreductase</keyword>
<keyword evidence="7" id="KW-0223">Dioxygenase</keyword>
<protein>
    <submittedName>
        <fullName evidence="7">Aromatic ring-hydroxylating dioxygenase subunit alpha</fullName>
    </submittedName>
</protein>
<evidence type="ECO:0000313" key="8">
    <source>
        <dbReference type="Proteomes" id="UP000519023"/>
    </source>
</evidence>
<reference evidence="7 8" key="1">
    <citation type="submission" date="2020-04" db="EMBL/GenBank/DDBJ databases">
        <title>Sphingobium sp. AR-3-1 isolated from Arctic soil.</title>
        <authorList>
            <person name="Dahal R.H."/>
            <person name="Chaudhary D.K."/>
        </authorList>
    </citation>
    <scope>NUCLEOTIDE SEQUENCE [LARGE SCALE GENOMIC DNA]</scope>
    <source>
        <strain evidence="7 8">AR-3-1</strain>
    </source>
</reference>
<dbReference type="Gene3D" id="3.90.380.10">
    <property type="entry name" value="Naphthalene 1,2-dioxygenase Alpha Subunit, Chain A, domain 1"/>
    <property type="match status" value="1"/>
</dbReference>
<dbReference type="InterPro" id="IPR050584">
    <property type="entry name" value="Cholesterol_7-desaturase"/>
</dbReference>